<gene>
    <name evidence="2" type="ORF">C8F04DRAFT_1226750</name>
</gene>
<comment type="caution">
    <text evidence="2">The sequence shown here is derived from an EMBL/GenBank/DDBJ whole genome shotgun (WGS) entry which is preliminary data.</text>
</comment>
<feature type="region of interest" description="Disordered" evidence="1">
    <location>
        <begin position="442"/>
        <end position="461"/>
    </location>
</feature>
<feature type="compositionally biased region" description="Basic and acidic residues" evidence="1">
    <location>
        <begin position="442"/>
        <end position="451"/>
    </location>
</feature>
<accession>A0AAD6TPC1</accession>
<proteinExistence type="predicted"/>
<dbReference type="Proteomes" id="UP001218188">
    <property type="component" value="Unassembled WGS sequence"/>
</dbReference>
<sequence>MNCATLCEKSRRGQPPALSSLLPSPSLKLPSESSFELNLTPPSQIPSTHSVFLSVYRIPSSPLPSWYTSLLGAAAGPCPRSLDSFATAVWPFISSSSPPPPLVVSPSVDRQGPASELAQYLAAQYLAAQYLAAQYLAVQYFAAQPSGRRARCRRHSSLPSISSRPFAQDLSGILSSPQVSQALKPTAQDPQPAKLAVQMTPSTPQLEVVDVAATSVGYCQAAQARKAQVSPALNLKTIKPKSSSQVPQSLKFQDASNPQDSSRPRWETTQESQGSKISSFKILKPSPDSRPQDIKIQDLGQDCRLLQDLSGRLLKPQDAARPQDSRRRKTSSFEPPQDLSGKLLKTQNSNFSGRLLKEVQAAVRPQWETAQYPRVKMPKPQLGDCSRFKMREDLGGKLFKSLSSLATCYKFKTTMASRKPGVCALMPKTGGTKTKILEKGARGGKDIDIVRGTDPGPAVPE</sequence>
<feature type="compositionally biased region" description="Polar residues" evidence="1">
    <location>
        <begin position="240"/>
        <end position="261"/>
    </location>
</feature>
<dbReference type="AlphaFoldDB" id="A0AAD6TPC1"/>
<evidence type="ECO:0000256" key="1">
    <source>
        <dbReference type="SAM" id="MobiDB-lite"/>
    </source>
</evidence>
<name>A0AAD6TPC1_9AGAR</name>
<reference evidence="2" key="1">
    <citation type="submission" date="2023-03" db="EMBL/GenBank/DDBJ databases">
        <title>Massive genome expansion in bonnet fungi (Mycena s.s.) driven by repeated elements and novel gene families across ecological guilds.</title>
        <authorList>
            <consortium name="Lawrence Berkeley National Laboratory"/>
            <person name="Harder C.B."/>
            <person name="Miyauchi S."/>
            <person name="Viragh M."/>
            <person name="Kuo A."/>
            <person name="Thoen E."/>
            <person name="Andreopoulos B."/>
            <person name="Lu D."/>
            <person name="Skrede I."/>
            <person name="Drula E."/>
            <person name="Henrissat B."/>
            <person name="Morin E."/>
            <person name="Kohler A."/>
            <person name="Barry K."/>
            <person name="LaButti K."/>
            <person name="Morin E."/>
            <person name="Salamov A."/>
            <person name="Lipzen A."/>
            <person name="Mereny Z."/>
            <person name="Hegedus B."/>
            <person name="Baldrian P."/>
            <person name="Stursova M."/>
            <person name="Weitz H."/>
            <person name="Taylor A."/>
            <person name="Grigoriev I.V."/>
            <person name="Nagy L.G."/>
            <person name="Martin F."/>
            <person name="Kauserud H."/>
        </authorList>
    </citation>
    <scope>NUCLEOTIDE SEQUENCE</scope>
    <source>
        <strain evidence="2">CBHHK200</strain>
    </source>
</reference>
<feature type="region of interest" description="Disordered" evidence="1">
    <location>
        <begin position="238"/>
        <end position="294"/>
    </location>
</feature>
<organism evidence="2 3">
    <name type="scientific">Mycena alexandri</name>
    <dbReference type="NCBI Taxonomy" id="1745969"/>
    <lineage>
        <taxon>Eukaryota</taxon>
        <taxon>Fungi</taxon>
        <taxon>Dikarya</taxon>
        <taxon>Basidiomycota</taxon>
        <taxon>Agaricomycotina</taxon>
        <taxon>Agaricomycetes</taxon>
        <taxon>Agaricomycetidae</taxon>
        <taxon>Agaricales</taxon>
        <taxon>Marasmiineae</taxon>
        <taxon>Mycenaceae</taxon>
        <taxon>Mycena</taxon>
    </lineage>
</organism>
<keyword evidence="3" id="KW-1185">Reference proteome</keyword>
<evidence type="ECO:0000313" key="3">
    <source>
        <dbReference type="Proteomes" id="UP001218188"/>
    </source>
</evidence>
<feature type="compositionally biased region" description="Polar residues" evidence="1">
    <location>
        <begin position="269"/>
        <end position="278"/>
    </location>
</feature>
<feature type="region of interest" description="Disordered" evidence="1">
    <location>
        <begin position="310"/>
        <end position="344"/>
    </location>
</feature>
<protein>
    <submittedName>
        <fullName evidence="2">Uncharacterized protein</fullName>
    </submittedName>
</protein>
<dbReference type="EMBL" id="JARJCM010000001">
    <property type="protein sequence ID" value="KAJ7047853.1"/>
    <property type="molecule type" value="Genomic_DNA"/>
</dbReference>
<evidence type="ECO:0000313" key="2">
    <source>
        <dbReference type="EMBL" id="KAJ7047853.1"/>
    </source>
</evidence>